<evidence type="ECO:0000313" key="2">
    <source>
        <dbReference type="Proteomes" id="UP000584374"/>
    </source>
</evidence>
<dbReference type="AlphaFoldDB" id="A0A840QEE7"/>
<sequence length="309" mass="32479">MNASATPPERPHYLEGQVLGKCDLVDEQAYLVEKRRQHEFNLHDGNPAFDESREPGTGAKVVAAAVCGPEGYEMALEPVFAFRVRGADGAVRELLAITAEGKCELASGLNAQDVTTDKAEIGSVDEIQTEAWPWNCYRPDSTEGPELRIELEPPLIPGAADRSRFVVGTVPSSDFVPVLTVDAGGNTAVRGRLRVRGPIVHAAPEGSATNAAALGVSLRKQDNGAGSNEVTVDITVVNLCSKLISALTIVLVDDGQNPKPVPCTPFLKVEGVITVSATVDSRAKNVTAMAFGVLPGGVLCQASGVLDLS</sequence>
<proteinExistence type="predicted"/>
<reference evidence="1 2" key="1">
    <citation type="submission" date="2020-08" db="EMBL/GenBank/DDBJ databases">
        <title>Sequencing the genomes of 1000 actinobacteria strains.</title>
        <authorList>
            <person name="Klenk H.-P."/>
        </authorList>
    </citation>
    <scope>NUCLEOTIDE SEQUENCE [LARGE SCALE GENOMIC DNA]</scope>
    <source>
        <strain evidence="1 2">DSM 45584</strain>
    </source>
</reference>
<keyword evidence="2" id="KW-1185">Reference proteome</keyword>
<comment type="caution">
    <text evidence="1">The sequence shown here is derived from an EMBL/GenBank/DDBJ whole genome shotgun (WGS) entry which is preliminary data.</text>
</comment>
<dbReference type="EMBL" id="JACHIW010000001">
    <property type="protein sequence ID" value="MBB5157048.1"/>
    <property type="molecule type" value="Genomic_DNA"/>
</dbReference>
<name>A0A840QEE7_9PSEU</name>
<accession>A0A840QEE7</accession>
<protein>
    <submittedName>
        <fullName evidence="1">Uncharacterized protein</fullName>
    </submittedName>
</protein>
<gene>
    <name evidence="1" type="ORF">BJ970_004582</name>
</gene>
<dbReference type="RefSeq" id="WP_184728076.1">
    <property type="nucleotide sequence ID" value="NZ_JACHIW010000001.1"/>
</dbReference>
<evidence type="ECO:0000313" key="1">
    <source>
        <dbReference type="EMBL" id="MBB5157048.1"/>
    </source>
</evidence>
<dbReference type="Proteomes" id="UP000584374">
    <property type="component" value="Unassembled WGS sequence"/>
</dbReference>
<organism evidence="1 2">
    <name type="scientific">Saccharopolyspora phatthalungensis</name>
    <dbReference type="NCBI Taxonomy" id="664693"/>
    <lineage>
        <taxon>Bacteria</taxon>
        <taxon>Bacillati</taxon>
        <taxon>Actinomycetota</taxon>
        <taxon>Actinomycetes</taxon>
        <taxon>Pseudonocardiales</taxon>
        <taxon>Pseudonocardiaceae</taxon>
        <taxon>Saccharopolyspora</taxon>
    </lineage>
</organism>